<keyword evidence="5 7" id="KW-1133">Transmembrane helix</keyword>
<gene>
    <name evidence="8" type="ORF">HFRIS_010804</name>
</gene>
<dbReference type="GO" id="GO:0005886">
    <property type="term" value="C:plasma membrane"/>
    <property type="evidence" value="ECO:0007669"/>
    <property type="project" value="UniProtKB-SubCell"/>
</dbReference>
<evidence type="ECO:0000256" key="1">
    <source>
        <dbReference type="ARBA" id="ARBA00004651"/>
    </source>
</evidence>
<accession>A0AAI9IF12</accession>
<dbReference type="PANTHER" id="PTHR33452:SF1">
    <property type="entry name" value="INNER MEMBRANE PROTEIN YPHA-RELATED"/>
    <property type="match status" value="1"/>
</dbReference>
<proteinExistence type="inferred from homology"/>
<name>A0AAI9IF12_9BURK</name>
<dbReference type="Pfam" id="PF07681">
    <property type="entry name" value="DoxX"/>
    <property type="match status" value="1"/>
</dbReference>
<organism evidence="8 9">
    <name type="scientific">Herbaspirillum frisingense GSF30</name>
    <dbReference type="NCBI Taxonomy" id="864073"/>
    <lineage>
        <taxon>Bacteria</taxon>
        <taxon>Pseudomonadati</taxon>
        <taxon>Pseudomonadota</taxon>
        <taxon>Betaproteobacteria</taxon>
        <taxon>Burkholderiales</taxon>
        <taxon>Oxalobacteraceae</taxon>
        <taxon>Herbaspirillum</taxon>
    </lineage>
</organism>
<comment type="subcellular location">
    <subcellularLocation>
        <location evidence="1">Cell membrane</location>
        <topology evidence="1">Multi-pass membrane protein</topology>
    </subcellularLocation>
</comment>
<evidence type="ECO:0000313" key="8">
    <source>
        <dbReference type="EMBL" id="EOA04860.1"/>
    </source>
</evidence>
<feature type="transmembrane region" description="Helical" evidence="7">
    <location>
        <begin position="63"/>
        <end position="87"/>
    </location>
</feature>
<keyword evidence="4 7" id="KW-0812">Transmembrane</keyword>
<evidence type="ECO:0000256" key="6">
    <source>
        <dbReference type="ARBA" id="ARBA00023136"/>
    </source>
</evidence>
<evidence type="ECO:0000256" key="2">
    <source>
        <dbReference type="ARBA" id="ARBA00006679"/>
    </source>
</evidence>
<dbReference type="EMBL" id="AEEC02000012">
    <property type="protein sequence ID" value="EOA04860.1"/>
    <property type="molecule type" value="Genomic_DNA"/>
</dbReference>
<comment type="similarity">
    <text evidence="2">Belongs to the DoxX family.</text>
</comment>
<dbReference type="AlphaFoldDB" id="A0AAI9IF12"/>
<dbReference type="InterPro" id="IPR051907">
    <property type="entry name" value="DoxX-like_oxidoreductase"/>
</dbReference>
<evidence type="ECO:0000313" key="9">
    <source>
        <dbReference type="Proteomes" id="UP000006772"/>
    </source>
</evidence>
<evidence type="ECO:0000256" key="7">
    <source>
        <dbReference type="SAM" id="Phobius"/>
    </source>
</evidence>
<evidence type="ECO:0000256" key="4">
    <source>
        <dbReference type="ARBA" id="ARBA00022692"/>
    </source>
</evidence>
<sequence>MQLLRVLIMQARQLPRRQGLPVPPLDLGLLFLRLAGSFMLFYVHGLPKLLHYAHELSVIEDPFGMGPTVSLWAAIFAEALCPILIVLGLFTRLACLPIIGVLLVAMLAVHPGWSIAEGQFGWLLLVIFTSIALCGPGQWRLGRGSAQS</sequence>
<keyword evidence="3" id="KW-1003">Cell membrane</keyword>
<evidence type="ECO:0000256" key="3">
    <source>
        <dbReference type="ARBA" id="ARBA00022475"/>
    </source>
</evidence>
<feature type="transmembrane region" description="Helical" evidence="7">
    <location>
        <begin position="119"/>
        <end position="139"/>
    </location>
</feature>
<comment type="caution">
    <text evidence="8">The sequence shown here is derived from an EMBL/GenBank/DDBJ whole genome shotgun (WGS) entry which is preliminary data.</text>
</comment>
<feature type="transmembrane region" description="Helical" evidence="7">
    <location>
        <begin position="94"/>
        <end position="113"/>
    </location>
</feature>
<evidence type="ECO:0008006" key="10">
    <source>
        <dbReference type="Google" id="ProtNLM"/>
    </source>
</evidence>
<reference evidence="8 9" key="1">
    <citation type="journal article" date="2013" name="Front. Microbiol.">
        <title>The genome of the endophytic bacterium H. frisingense GSF30(T) identifies diverse strategies in the Herbaspirillum genus to interact with plants.</title>
        <authorList>
            <person name="Straub D."/>
            <person name="Rothballer M."/>
            <person name="Hartmann A."/>
            <person name="Ludewig U."/>
        </authorList>
    </citation>
    <scope>NUCLEOTIDE SEQUENCE [LARGE SCALE GENOMIC DNA]</scope>
    <source>
        <strain evidence="8 9">GSF30</strain>
    </source>
</reference>
<evidence type="ECO:0000256" key="5">
    <source>
        <dbReference type="ARBA" id="ARBA00022989"/>
    </source>
</evidence>
<feature type="transmembrane region" description="Helical" evidence="7">
    <location>
        <begin position="20"/>
        <end position="43"/>
    </location>
</feature>
<dbReference type="InterPro" id="IPR032808">
    <property type="entry name" value="DoxX"/>
</dbReference>
<dbReference type="Proteomes" id="UP000006772">
    <property type="component" value="Unassembled WGS sequence"/>
</dbReference>
<protein>
    <recommendedName>
        <fullName evidence="10">DoxX family protein</fullName>
    </recommendedName>
</protein>
<dbReference type="PANTHER" id="PTHR33452">
    <property type="entry name" value="OXIDOREDUCTASE CATD-RELATED"/>
    <property type="match status" value="1"/>
</dbReference>
<keyword evidence="6 7" id="KW-0472">Membrane</keyword>